<dbReference type="InterPro" id="IPR050248">
    <property type="entry name" value="Polysacc_deacetylase_ArnD"/>
</dbReference>
<keyword evidence="3" id="KW-1185">Reference proteome</keyword>
<feature type="domain" description="NodB homology" evidence="1">
    <location>
        <begin position="18"/>
        <end position="152"/>
    </location>
</feature>
<name>A0ABT1A5I1_9PSEU</name>
<dbReference type="PANTHER" id="PTHR10587">
    <property type="entry name" value="GLYCOSYL TRANSFERASE-RELATED"/>
    <property type="match status" value="1"/>
</dbReference>
<dbReference type="InterPro" id="IPR002509">
    <property type="entry name" value="NODB_dom"/>
</dbReference>
<dbReference type="Gene3D" id="3.20.20.370">
    <property type="entry name" value="Glycoside hydrolase/deacetylase"/>
    <property type="match status" value="1"/>
</dbReference>
<dbReference type="SUPFAM" id="SSF88713">
    <property type="entry name" value="Glycoside hydrolase/deacetylase"/>
    <property type="match status" value="1"/>
</dbReference>
<dbReference type="Pfam" id="PF01522">
    <property type="entry name" value="Polysacc_deac_1"/>
    <property type="match status" value="1"/>
</dbReference>
<dbReference type="InterPro" id="IPR011330">
    <property type="entry name" value="Glyco_hydro/deAcase_b/a-brl"/>
</dbReference>
<dbReference type="RefSeq" id="WP_252441971.1">
    <property type="nucleotide sequence ID" value="NZ_JAGSOV010000052.1"/>
</dbReference>
<accession>A0ABT1A5I1</accession>
<comment type="caution">
    <text evidence="2">The sequence shown here is derived from an EMBL/GenBank/DDBJ whole genome shotgun (WGS) entry which is preliminary data.</text>
</comment>
<reference evidence="2" key="1">
    <citation type="submission" date="2021-04" db="EMBL/GenBank/DDBJ databases">
        <title>Pseudonocardia sp. nov., isolated from sandy soil of mangrove forest.</title>
        <authorList>
            <person name="Zan Z."/>
            <person name="Huang R."/>
            <person name="Liu W."/>
        </authorList>
    </citation>
    <scope>NUCLEOTIDE SEQUENCE</scope>
    <source>
        <strain evidence="2">S2-4</strain>
    </source>
</reference>
<organism evidence="2 3">
    <name type="scientific">Pseudonocardia humida</name>
    <dbReference type="NCBI Taxonomy" id="2800819"/>
    <lineage>
        <taxon>Bacteria</taxon>
        <taxon>Bacillati</taxon>
        <taxon>Actinomycetota</taxon>
        <taxon>Actinomycetes</taxon>
        <taxon>Pseudonocardiales</taxon>
        <taxon>Pseudonocardiaceae</taxon>
        <taxon>Pseudonocardia</taxon>
    </lineage>
</organism>
<dbReference type="EMBL" id="JAGSOV010000052">
    <property type="protein sequence ID" value="MCO1658241.1"/>
    <property type="molecule type" value="Genomic_DNA"/>
</dbReference>
<evidence type="ECO:0000313" key="3">
    <source>
        <dbReference type="Proteomes" id="UP001165283"/>
    </source>
</evidence>
<sequence>MNARPTASVSVDLDNLWSYLRTHGDPGWEAMPSFIAPATERLLDLLGRHRLTATVFVVGADAEREDGAKAVAEIVAAGHEVANHSYLHQPWLHRFSRAQLDDELARTEEALVAAGAPKPVGFRGPGFSLTRQMLALLDERGYRYDATTLPTWIGPLARAYHDRSATAAADGAVRPGEAEPGDLFGPVSDVMAPIRPYRWEGAGGMVELPVTTMPLLRVPIHGSYLLQLHQVSPRVARAYFATALRLCRLRGVQPSLLLHPTDVLDLGEAPGMEFFPGMGVPGAEKAALMDRALTALCRAFDVVGTGVHAERVAASVSRTRAIGRLKR</sequence>
<evidence type="ECO:0000259" key="1">
    <source>
        <dbReference type="PROSITE" id="PS51677"/>
    </source>
</evidence>
<dbReference type="Proteomes" id="UP001165283">
    <property type="component" value="Unassembled WGS sequence"/>
</dbReference>
<protein>
    <submittedName>
        <fullName evidence="2">Polysaccharide deacetylase family protein</fullName>
    </submittedName>
</protein>
<evidence type="ECO:0000313" key="2">
    <source>
        <dbReference type="EMBL" id="MCO1658241.1"/>
    </source>
</evidence>
<dbReference type="PANTHER" id="PTHR10587:SF137">
    <property type="entry name" value="4-DEOXY-4-FORMAMIDO-L-ARABINOSE-PHOSPHOUNDECAPRENOL DEFORMYLASE ARND-RELATED"/>
    <property type="match status" value="1"/>
</dbReference>
<gene>
    <name evidence="2" type="ORF">KDL28_24570</name>
</gene>
<proteinExistence type="predicted"/>
<dbReference type="PROSITE" id="PS51677">
    <property type="entry name" value="NODB"/>
    <property type="match status" value="1"/>
</dbReference>
<dbReference type="CDD" id="cd10940">
    <property type="entry name" value="CE4_PuuE_HpPgdA_like_1"/>
    <property type="match status" value="1"/>
</dbReference>